<dbReference type="GO" id="GO:0005634">
    <property type="term" value="C:nucleus"/>
    <property type="evidence" value="ECO:0007669"/>
    <property type="project" value="UniProtKB-SubCell"/>
</dbReference>
<comment type="subcellular location">
    <subcellularLocation>
        <location evidence="1">Nucleus</location>
    </subcellularLocation>
</comment>
<dbReference type="InterPro" id="IPR016197">
    <property type="entry name" value="Chromo-like_dom_sf"/>
</dbReference>
<evidence type="ECO:0000313" key="3">
    <source>
        <dbReference type="EMBL" id="CAB4001083.1"/>
    </source>
</evidence>
<reference evidence="3" key="1">
    <citation type="submission" date="2020-04" db="EMBL/GenBank/DDBJ databases">
        <authorList>
            <person name="Alioto T."/>
            <person name="Alioto T."/>
            <person name="Gomez Garrido J."/>
        </authorList>
    </citation>
    <scope>NUCLEOTIDE SEQUENCE</scope>
    <source>
        <strain evidence="3">A484AB</strain>
    </source>
</reference>
<dbReference type="Gene3D" id="2.40.50.40">
    <property type="match status" value="1"/>
</dbReference>
<evidence type="ECO:0000256" key="2">
    <source>
        <dbReference type="ARBA" id="ARBA00023242"/>
    </source>
</evidence>
<dbReference type="AlphaFoldDB" id="A0A6S7HDA5"/>
<dbReference type="InterPro" id="IPR023780">
    <property type="entry name" value="Chromo_domain"/>
</dbReference>
<dbReference type="Pfam" id="PF00385">
    <property type="entry name" value="Chromo"/>
    <property type="match status" value="1"/>
</dbReference>
<name>A0A6S7HDA5_PARCT</name>
<dbReference type="OrthoDB" id="433924at2759"/>
<comment type="caution">
    <text evidence="3">The sequence shown here is derived from an EMBL/GenBank/DDBJ whole genome shotgun (WGS) entry which is preliminary data.</text>
</comment>
<dbReference type="PROSITE" id="PS50013">
    <property type="entry name" value="CHROMO_2"/>
    <property type="match status" value="1"/>
</dbReference>
<dbReference type="InterPro" id="IPR000953">
    <property type="entry name" value="Chromo/chromo_shadow_dom"/>
</dbReference>
<keyword evidence="4" id="KW-1185">Reference proteome</keyword>
<sequence>MASGRKHTKRSSNLSIDYKQLNELSSVTLYDGVPKGKRCRLHEVERILTRRKIRHGHEYLLKWKGWPFHYCSWEPSEHLNPSLLRSYLKPPKPDTARLETASRDFLIGIQTCLKGKSMAPASINMDLDVWRFITSNRGIPSQHKGYTLYQKEDFKRFETLPTDWYYLLNEFGEGKAIDFPIKARSTVSWSKLRYQHTNGKLQKSPRVPVEKICIHILRRACDISNL</sequence>
<evidence type="ECO:0000313" key="4">
    <source>
        <dbReference type="Proteomes" id="UP001152795"/>
    </source>
</evidence>
<evidence type="ECO:0000256" key="1">
    <source>
        <dbReference type="ARBA" id="ARBA00004123"/>
    </source>
</evidence>
<organism evidence="3 4">
    <name type="scientific">Paramuricea clavata</name>
    <name type="common">Red gorgonian</name>
    <name type="synonym">Violescent sea-whip</name>
    <dbReference type="NCBI Taxonomy" id="317549"/>
    <lineage>
        <taxon>Eukaryota</taxon>
        <taxon>Metazoa</taxon>
        <taxon>Cnidaria</taxon>
        <taxon>Anthozoa</taxon>
        <taxon>Octocorallia</taxon>
        <taxon>Malacalcyonacea</taxon>
        <taxon>Plexauridae</taxon>
        <taxon>Paramuricea</taxon>
    </lineage>
</organism>
<protein>
    <submittedName>
        <fullName evidence="3">Uncharacterized protein</fullName>
    </submittedName>
</protein>
<dbReference type="SUPFAM" id="SSF54160">
    <property type="entry name" value="Chromo domain-like"/>
    <property type="match status" value="1"/>
</dbReference>
<dbReference type="PROSITE" id="PS00598">
    <property type="entry name" value="CHROMO_1"/>
    <property type="match status" value="1"/>
</dbReference>
<dbReference type="InterPro" id="IPR023779">
    <property type="entry name" value="Chromodomain_CS"/>
</dbReference>
<dbReference type="SMART" id="SM00298">
    <property type="entry name" value="CHROMO"/>
    <property type="match status" value="1"/>
</dbReference>
<keyword evidence="2" id="KW-0539">Nucleus</keyword>
<gene>
    <name evidence="3" type="ORF">PACLA_8A029785</name>
</gene>
<proteinExistence type="predicted"/>
<dbReference type="Proteomes" id="UP001152795">
    <property type="component" value="Unassembled WGS sequence"/>
</dbReference>
<accession>A0A6S7HDA5</accession>
<dbReference type="CDD" id="cd00024">
    <property type="entry name" value="CD_CSD"/>
    <property type="match status" value="1"/>
</dbReference>
<dbReference type="EMBL" id="CACRXK020003997">
    <property type="protein sequence ID" value="CAB4001083.1"/>
    <property type="molecule type" value="Genomic_DNA"/>
</dbReference>